<dbReference type="AlphaFoldDB" id="A0A1V4IEM0"/>
<dbReference type="EMBL" id="MZGV01000064">
    <property type="protein sequence ID" value="OPJ58095.1"/>
    <property type="molecule type" value="Genomic_DNA"/>
</dbReference>
<dbReference type="OrthoDB" id="9804751at2"/>
<accession>A0A1V4IEM0</accession>
<feature type="domain" description="EAL" evidence="1">
    <location>
        <begin position="1"/>
        <end position="204"/>
    </location>
</feature>
<proteinExistence type="predicted"/>
<name>A0A1V4IEM0_9CLOT</name>
<dbReference type="STRING" id="1450648.CLORY_37720"/>
<organism evidence="3 4">
    <name type="scientific">Clostridium oryzae</name>
    <dbReference type="NCBI Taxonomy" id="1450648"/>
    <lineage>
        <taxon>Bacteria</taxon>
        <taxon>Bacillati</taxon>
        <taxon>Bacillota</taxon>
        <taxon>Clostridia</taxon>
        <taxon>Eubacteriales</taxon>
        <taxon>Clostridiaceae</taxon>
        <taxon>Clostridium</taxon>
    </lineage>
</organism>
<dbReference type="InterPro" id="IPR001633">
    <property type="entry name" value="EAL_dom"/>
</dbReference>
<dbReference type="PROSITE" id="PS50883">
    <property type="entry name" value="EAL"/>
    <property type="match status" value="1"/>
</dbReference>
<dbReference type="PROSITE" id="PS51833">
    <property type="entry name" value="HDOD"/>
    <property type="match status" value="1"/>
</dbReference>
<sequence length="400" mass="45838">MEVFIAKQPIYDIQNNIIAYELLFRSGKYNFYDSIDGTAATIDVIYNSFYTIGIENITNGKKAFINLTEKLIKEEIITILPPKLVSIEILEDVEITDELIIYCKSLKEKGYSIILDDFIFNEKYRVLIELVDIIKIDFRATLGIERRNVIEKVNNPNIKFLAEKVETIEEVNEAKKLGYTYFQGYYFGKPDIISANDIPPNKISTSKLMRQIEDGEINIDIIGRSVEKDVSILYKLLKFMNSSMFGLKTEISSVEYAINEIGREKFIKWLEVMLIANLKKSQDSEAADQALFRAKFAHNICIMSGRKEEAFKAYIMGMVSLMNSILNCSIDDIVKKIDLYGDVCFALKGGNNYLGKILNIIKAYEKNDWKSIKRYCENTNIDSSMIIKAHDGSITWAENV</sequence>
<dbReference type="RefSeq" id="WP_079427381.1">
    <property type="nucleotide sequence ID" value="NZ_MZGV01000064.1"/>
</dbReference>
<dbReference type="SMART" id="SM00052">
    <property type="entry name" value="EAL"/>
    <property type="match status" value="1"/>
</dbReference>
<evidence type="ECO:0000313" key="4">
    <source>
        <dbReference type="Proteomes" id="UP000190080"/>
    </source>
</evidence>
<dbReference type="Pfam" id="PF00563">
    <property type="entry name" value="EAL"/>
    <property type="match status" value="1"/>
</dbReference>
<dbReference type="Gene3D" id="3.20.20.450">
    <property type="entry name" value="EAL domain"/>
    <property type="match status" value="1"/>
</dbReference>
<dbReference type="SUPFAM" id="SSF141868">
    <property type="entry name" value="EAL domain-like"/>
    <property type="match status" value="1"/>
</dbReference>
<dbReference type="SUPFAM" id="SSF109604">
    <property type="entry name" value="HD-domain/PDEase-like"/>
    <property type="match status" value="1"/>
</dbReference>
<dbReference type="PANTHER" id="PTHR33525">
    <property type="match status" value="1"/>
</dbReference>
<dbReference type="InterPro" id="IPR014408">
    <property type="entry name" value="dGMP_Pdiesterase_EAL/HD-GYP"/>
</dbReference>
<comment type="caution">
    <text evidence="3">The sequence shown here is derived from an EMBL/GenBank/DDBJ whole genome shotgun (WGS) entry which is preliminary data.</text>
</comment>
<keyword evidence="4" id="KW-1185">Reference proteome</keyword>
<protein>
    <submittedName>
        <fullName evidence="3">Putative membrane protein YjcC</fullName>
    </submittedName>
</protein>
<dbReference type="Gene3D" id="1.10.3210.10">
    <property type="entry name" value="Hypothetical protein af1432"/>
    <property type="match status" value="1"/>
</dbReference>
<dbReference type="PANTHER" id="PTHR33525:SF4">
    <property type="entry name" value="CYCLIC DI-GMP PHOSPHODIESTERASE CDGJ"/>
    <property type="match status" value="1"/>
</dbReference>
<dbReference type="InterPro" id="IPR052340">
    <property type="entry name" value="RNase_Y/CdgJ"/>
</dbReference>
<feature type="domain" description="HDOD" evidence="2">
    <location>
        <begin position="198"/>
        <end position="385"/>
    </location>
</feature>
<evidence type="ECO:0000259" key="2">
    <source>
        <dbReference type="PROSITE" id="PS51833"/>
    </source>
</evidence>
<dbReference type="Pfam" id="PF08668">
    <property type="entry name" value="HDOD"/>
    <property type="match status" value="1"/>
</dbReference>
<reference evidence="3 4" key="1">
    <citation type="submission" date="2017-03" db="EMBL/GenBank/DDBJ databases">
        <title>Genome sequence of Clostridium oryzae DSM 28571.</title>
        <authorList>
            <person name="Poehlein A."/>
            <person name="Daniel R."/>
        </authorList>
    </citation>
    <scope>NUCLEOTIDE SEQUENCE [LARGE SCALE GENOMIC DNA]</scope>
    <source>
        <strain evidence="3 4">DSM 28571</strain>
    </source>
</reference>
<evidence type="ECO:0000313" key="3">
    <source>
        <dbReference type="EMBL" id="OPJ58095.1"/>
    </source>
</evidence>
<dbReference type="InterPro" id="IPR013976">
    <property type="entry name" value="HDOD"/>
</dbReference>
<dbReference type="PIRSF" id="PIRSF003180">
    <property type="entry name" value="DiGMPpdiest_YuxH"/>
    <property type="match status" value="1"/>
</dbReference>
<dbReference type="InterPro" id="IPR035919">
    <property type="entry name" value="EAL_sf"/>
</dbReference>
<gene>
    <name evidence="3" type="primary">yjcC_2</name>
    <name evidence="3" type="ORF">CLORY_37720</name>
</gene>
<evidence type="ECO:0000259" key="1">
    <source>
        <dbReference type="PROSITE" id="PS50883"/>
    </source>
</evidence>
<dbReference type="Proteomes" id="UP000190080">
    <property type="component" value="Unassembled WGS sequence"/>
</dbReference>